<dbReference type="InterPro" id="IPR036291">
    <property type="entry name" value="NAD(P)-bd_dom_sf"/>
</dbReference>
<evidence type="ECO:0000256" key="9">
    <source>
        <dbReference type="SAM" id="MobiDB-lite"/>
    </source>
</evidence>
<proteinExistence type="inferred from homology"/>
<comment type="similarity">
    <text evidence="2 8">Belongs to the glutamyl-tRNA reductase family.</text>
</comment>
<dbReference type="InterPro" id="IPR036453">
    <property type="entry name" value="GluRdtase_dimer_dom_sf"/>
</dbReference>
<dbReference type="SUPFAM" id="SSF69742">
    <property type="entry name" value="Glutamyl tRNA-reductase catalytic, N-terminal domain"/>
    <property type="match status" value="1"/>
</dbReference>
<feature type="active site" description="Nucleophile" evidence="8">
    <location>
        <position position="56"/>
    </location>
</feature>
<feature type="binding site" evidence="8">
    <location>
        <begin position="195"/>
        <end position="200"/>
    </location>
    <ligand>
        <name>NADP(+)</name>
        <dbReference type="ChEBI" id="CHEBI:58349"/>
    </ligand>
</feature>
<dbReference type="InterPro" id="IPR006151">
    <property type="entry name" value="Shikm_DH/Glu-tRNA_Rdtase"/>
</dbReference>
<evidence type="ECO:0000256" key="4">
    <source>
        <dbReference type="ARBA" id="ARBA00022857"/>
    </source>
</evidence>
<dbReference type="SUPFAM" id="SSF69075">
    <property type="entry name" value="Glutamyl tRNA-reductase dimerization domain"/>
    <property type="match status" value="1"/>
</dbReference>
<dbReference type="SUPFAM" id="SSF51735">
    <property type="entry name" value="NAD(P)-binding Rossmann-fold domains"/>
    <property type="match status" value="1"/>
</dbReference>
<evidence type="ECO:0000259" key="12">
    <source>
        <dbReference type="Pfam" id="PF05201"/>
    </source>
</evidence>
<evidence type="ECO:0000259" key="11">
    <source>
        <dbReference type="Pfam" id="PF01488"/>
    </source>
</evidence>
<evidence type="ECO:0000256" key="5">
    <source>
        <dbReference type="ARBA" id="ARBA00023002"/>
    </source>
</evidence>
<dbReference type="GO" id="GO:0019353">
    <property type="term" value="P:protoporphyrinogen IX biosynthetic process from glutamate"/>
    <property type="evidence" value="ECO:0007669"/>
    <property type="project" value="TreeGrafter"/>
</dbReference>
<evidence type="ECO:0000256" key="3">
    <source>
        <dbReference type="ARBA" id="ARBA00012970"/>
    </source>
</evidence>
<organism evidence="13 14">
    <name type="scientific">Brachybacterium massiliense</name>
    <dbReference type="NCBI Taxonomy" id="1755098"/>
    <lineage>
        <taxon>Bacteria</taxon>
        <taxon>Bacillati</taxon>
        <taxon>Actinomycetota</taxon>
        <taxon>Actinomycetes</taxon>
        <taxon>Micrococcales</taxon>
        <taxon>Dermabacteraceae</taxon>
        <taxon>Brachybacterium</taxon>
    </lineage>
</organism>
<dbReference type="Proteomes" id="UP000742460">
    <property type="component" value="Unassembled WGS sequence"/>
</dbReference>
<evidence type="ECO:0000256" key="2">
    <source>
        <dbReference type="ARBA" id="ARBA00005916"/>
    </source>
</evidence>
<comment type="catalytic activity">
    <reaction evidence="7 8">
        <text>(S)-4-amino-5-oxopentanoate + tRNA(Glu) + NADP(+) = L-glutamyl-tRNA(Glu) + NADPH + H(+)</text>
        <dbReference type="Rhea" id="RHEA:12344"/>
        <dbReference type="Rhea" id="RHEA-COMP:9663"/>
        <dbReference type="Rhea" id="RHEA-COMP:9680"/>
        <dbReference type="ChEBI" id="CHEBI:15378"/>
        <dbReference type="ChEBI" id="CHEBI:57501"/>
        <dbReference type="ChEBI" id="CHEBI:57783"/>
        <dbReference type="ChEBI" id="CHEBI:58349"/>
        <dbReference type="ChEBI" id="CHEBI:78442"/>
        <dbReference type="ChEBI" id="CHEBI:78520"/>
        <dbReference type="EC" id="1.2.1.70"/>
    </reaction>
</comment>
<feature type="domain" description="Glutamyl-tRNA reductase N-terminal" evidence="12">
    <location>
        <begin position="6"/>
        <end position="161"/>
    </location>
</feature>
<keyword evidence="6 8" id="KW-0627">Porphyrin biosynthesis</keyword>
<protein>
    <recommendedName>
        <fullName evidence="3 8">Glutamyl-tRNA reductase</fullName>
        <shortName evidence="8">GluTR</shortName>
        <ecNumber evidence="3 8">1.2.1.70</ecNumber>
    </recommendedName>
</protein>
<dbReference type="GO" id="GO:0008883">
    <property type="term" value="F:glutamyl-tRNA reductase activity"/>
    <property type="evidence" value="ECO:0007669"/>
    <property type="project" value="UniProtKB-UniRule"/>
</dbReference>
<sequence length="532" mass="55675">MLAALRASHEHLDLEVLDALTRGAERLPAVIEELQSERVAAGAAPVIAGEVVISTCNRLEVYLDTDRFHESVDLVVEAVSRTSGLDREVVALCFDAAMDTPVPEHLYEVTSGLRSLVLGEAEIAGQVRQSYEAARRDGRTTSMLHDLFQHGFRCAKSVATQAPVGAAGRSGAAVAMDRAAVALDGFEGREVLIVGTGAYARLGLAELMRRGASQVRVFSPSGRAAGFAERHGVEIVEADGLEAAIRAADLVLACSGRGTSLFPEQFLGAGSTVVLDLALHSDVHPLVRHLKGVTVLGLADLKLETEAQDDPALTTARAIVAENVEAFRVQQEVRRIDPAMAALRREVFDAADGEIDRMRREVSGETAEQLERAVRRILARAMHQPAERARHLAETGYADAYVEAFHTIFGIDISAGQGRSGAEIDGGEESPAPAGWMRADRTVPPAVQDLGAPATAAAPAEELAMAGLSASDIARVALRGGGCPAGYGPSGVGAAAGDASAADAPADHGSGADAPAPGLPASRLSPRARDER</sequence>
<dbReference type="HAMAP" id="MF_00087">
    <property type="entry name" value="Glu_tRNA_reductase"/>
    <property type="match status" value="1"/>
</dbReference>
<dbReference type="Pfam" id="PF05201">
    <property type="entry name" value="GlutR_N"/>
    <property type="match status" value="1"/>
</dbReference>
<dbReference type="EC" id="1.2.1.70" evidence="3 8"/>
<comment type="subunit">
    <text evidence="8">Homodimer.</text>
</comment>
<comment type="function">
    <text evidence="8">Catalyzes the NADPH-dependent reduction of glutamyl-tRNA(Glu) to glutamate 1-semialdehyde (GSA).</text>
</comment>
<dbReference type="Pfam" id="PF00745">
    <property type="entry name" value="GlutR_dimer"/>
    <property type="match status" value="1"/>
</dbReference>
<evidence type="ECO:0000313" key="13">
    <source>
        <dbReference type="EMBL" id="HJG92699.1"/>
    </source>
</evidence>
<feature type="domain" description="Tetrapyrrole biosynthesis glutamyl-tRNA reductase dimerisation" evidence="10">
    <location>
        <begin position="316"/>
        <end position="411"/>
    </location>
</feature>
<gene>
    <name evidence="8" type="primary">hemA</name>
    <name evidence="13" type="ORF">K8V81_13355</name>
</gene>
<dbReference type="InterPro" id="IPR015896">
    <property type="entry name" value="4pyrrol_synth_GluRdtase_dimer"/>
</dbReference>
<dbReference type="NCBIfam" id="NF000750">
    <property type="entry name" value="PRK00045.3-4"/>
    <property type="match status" value="1"/>
</dbReference>
<feature type="binding site" evidence="8">
    <location>
        <position position="115"/>
    </location>
    <ligand>
        <name>substrate</name>
    </ligand>
</feature>
<evidence type="ECO:0000256" key="6">
    <source>
        <dbReference type="ARBA" id="ARBA00023244"/>
    </source>
</evidence>
<feature type="binding site" evidence="8">
    <location>
        <begin position="55"/>
        <end position="58"/>
    </location>
    <ligand>
        <name>substrate</name>
    </ligand>
</feature>
<evidence type="ECO:0000256" key="8">
    <source>
        <dbReference type="HAMAP-Rule" id="MF_00087"/>
    </source>
</evidence>
<comment type="pathway">
    <text evidence="1 8">Porphyrin-containing compound metabolism; protoporphyrin-IX biosynthesis; 5-aminolevulinate from L-glutamyl-tRNA(Glu): step 1/2.</text>
</comment>
<reference evidence="13" key="1">
    <citation type="journal article" date="2021" name="PeerJ">
        <title>Extensive microbial diversity within the chicken gut microbiome revealed by metagenomics and culture.</title>
        <authorList>
            <person name="Gilroy R."/>
            <person name="Ravi A."/>
            <person name="Getino M."/>
            <person name="Pursley I."/>
            <person name="Horton D.L."/>
            <person name="Alikhan N.F."/>
            <person name="Baker D."/>
            <person name="Gharbi K."/>
            <person name="Hall N."/>
            <person name="Watson M."/>
            <person name="Adriaenssens E.M."/>
            <person name="Foster-Nyarko E."/>
            <person name="Jarju S."/>
            <person name="Secka A."/>
            <person name="Antonio M."/>
            <person name="Oren A."/>
            <person name="Chaudhuri R.R."/>
            <person name="La Ragione R."/>
            <person name="Hildebrand F."/>
            <person name="Pallen M.J."/>
        </authorList>
    </citation>
    <scope>NUCLEOTIDE SEQUENCE</scope>
    <source>
        <strain evidence="13">ChiGjej5B5-22894</strain>
    </source>
</reference>
<evidence type="ECO:0000313" key="14">
    <source>
        <dbReference type="Proteomes" id="UP000742460"/>
    </source>
</evidence>
<accession>A0A921MY09</accession>
<feature type="binding site" evidence="8">
    <location>
        <position position="126"/>
    </location>
    <ligand>
        <name>substrate</name>
    </ligand>
</feature>
<dbReference type="InterPro" id="IPR036343">
    <property type="entry name" value="GluRdtase_N_sf"/>
</dbReference>
<dbReference type="EMBL" id="DYUE01000316">
    <property type="protein sequence ID" value="HJG92699.1"/>
    <property type="molecule type" value="Genomic_DNA"/>
</dbReference>
<evidence type="ECO:0000256" key="7">
    <source>
        <dbReference type="ARBA" id="ARBA00047464"/>
    </source>
</evidence>
<comment type="caution">
    <text evidence="13">The sequence shown here is derived from an EMBL/GenBank/DDBJ whole genome shotgun (WGS) entry which is preliminary data.</text>
</comment>
<feature type="binding site" evidence="8">
    <location>
        <begin position="120"/>
        <end position="122"/>
    </location>
    <ligand>
        <name>substrate</name>
    </ligand>
</feature>
<feature type="compositionally biased region" description="Low complexity" evidence="9">
    <location>
        <begin position="492"/>
        <end position="516"/>
    </location>
</feature>
<dbReference type="PANTHER" id="PTHR43013">
    <property type="entry name" value="GLUTAMYL-TRNA REDUCTASE"/>
    <property type="match status" value="1"/>
</dbReference>
<keyword evidence="5 8" id="KW-0560">Oxidoreductase</keyword>
<feature type="domain" description="Quinate/shikimate 5-dehydrogenase/glutamyl-tRNA reductase" evidence="11">
    <location>
        <begin position="182"/>
        <end position="302"/>
    </location>
</feature>
<dbReference type="Gene3D" id="3.40.50.720">
    <property type="entry name" value="NAD(P)-binding Rossmann-like Domain"/>
    <property type="match status" value="1"/>
</dbReference>
<dbReference type="InterPro" id="IPR015895">
    <property type="entry name" value="4pyrrol_synth_GluRdtase_N"/>
</dbReference>
<evidence type="ECO:0000259" key="10">
    <source>
        <dbReference type="Pfam" id="PF00745"/>
    </source>
</evidence>
<dbReference type="PANTHER" id="PTHR43013:SF1">
    <property type="entry name" value="GLUTAMYL-TRNA REDUCTASE"/>
    <property type="match status" value="1"/>
</dbReference>
<dbReference type="Pfam" id="PF01488">
    <property type="entry name" value="Shikimate_DH"/>
    <property type="match status" value="1"/>
</dbReference>
<evidence type="ECO:0000256" key="1">
    <source>
        <dbReference type="ARBA" id="ARBA00005059"/>
    </source>
</evidence>
<keyword evidence="4 8" id="KW-0521">NADP</keyword>
<reference evidence="13" key="2">
    <citation type="submission" date="2021-09" db="EMBL/GenBank/DDBJ databases">
        <authorList>
            <person name="Gilroy R."/>
        </authorList>
    </citation>
    <scope>NUCLEOTIDE SEQUENCE</scope>
    <source>
        <strain evidence="13">ChiGjej5B5-22894</strain>
    </source>
</reference>
<feature type="site" description="Important for activity" evidence="8">
    <location>
        <position position="105"/>
    </location>
</feature>
<dbReference type="Gene3D" id="3.30.460.30">
    <property type="entry name" value="Glutamyl-tRNA reductase, N-terminal domain"/>
    <property type="match status" value="1"/>
</dbReference>
<comment type="domain">
    <text evidence="8">Possesses an unusual extended V-shaped dimeric structure with each monomer consisting of three distinct domains arranged along a curved 'spinal' alpha-helix. The N-terminal catalytic domain specifically recognizes the glutamate moiety of the substrate. The second domain is the NADPH-binding domain, and the third C-terminal domain is responsible for dimerization.</text>
</comment>
<feature type="region of interest" description="Disordered" evidence="9">
    <location>
        <begin position="419"/>
        <end position="438"/>
    </location>
</feature>
<comment type="miscellaneous">
    <text evidence="8">During catalysis, the active site Cys acts as a nucleophile attacking the alpha-carbonyl group of tRNA-bound glutamate with the formation of a thioester intermediate between enzyme and glutamate, and the concomitant release of tRNA(Glu). The thioester intermediate is finally reduced by direct hydride transfer from NADPH, to form the product GSA.</text>
</comment>
<dbReference type="InterPro" id="IPR000343">
    <property type="entry name" value="4pyrrol_synth_GluRdtase"/>
</dbReference>
<name>A0A921MY09_9MICO</name>
<dbReference type="GO" id="GO:0050661">
    <property type="term" value="F:NADP binding"/>
    <property type="evidence" value="ECO:0007669"/>
    <property type="project" value="InterPro"/>
</dbReference>
<feature type="region of interest" description="Disordered" evidence="9">
    <location>
        <begin position="487"/>
        <end position="532"/>
    </location>
</feature>
<dbReference type="AlphaFoldDB" id="A0A921MY09"/>